<evidence type="ECO:0000313" key="2">
    <source>
        <dbReference type="Proteomes" id="UP000006671"/>
    </source>
</evidence>
<dbReference type="InParanoid" id="D2W6B2"/>
<name>D2W6B2_NAEGR</name>
<evidence type="ECO:0000313" key="1">
    <source>
        <dbReference type="EMBL" id="EFC35389.1"/>
    </source>
</evidence>
<dbReference type="GeneID" id="8858716"/>
<dbReference type="KEGG" id="ngr:NAEGRDRAFT_76955"/>
<proteinExistence type="predicted"/>
<protein>
    <submittedName>
        <fullName evidence="1">Predicted protein</fullName>
    </submittedName>
</protein>
<dbReference type="RefSeq" id="XP_002668133.1">
    <property type="nucleotide sequence ID" value="XM_002668087.1"/>
</dbReference>
<keyword evidence="2" id="KW-1185">Reference proteome</keyword>
<sequence>MPKHNSTRNLKENSHFEQVYFIQSNQHVDRYFCIHCYCELFPELDPSTYCCEDCMSDTLSCPISFEPFSLILLENDSEQMSSKPLGPHFEFHADMREPIPQNFTPQYLVMNNRGHTQLLNLTNREHFIGESDLIWLKTSIRKRDDIRYWKNSDWEEVEYDSDVTWVIYPNNCLDISQSLLRMPPDDSLGRYKRNDPILQSLDEEEGQCVPPMIIEKIVTHYFDEEFGLGTCNFKECKHEEDASHFLVVDEGVMFKDSKLLKSKKMEQMIVKSCEITDSMTLMMFYPVD</sequence>
<dbReference type="EMBL" id="GG739288">
    <property type="protein sequence ID" value="EFC35389.1"/>
    <property type="molecule type" value="Genomic_DNA"/>
</dbReference>
<dbReference type="VEuPathDB" id="AmoebaDB:NAEGRDRAFT_76955"/>
<accession>D2W6B2</accession>
<organism evidence="2">
    <name type="scientific">Naegleria gruberi</name>
    <name type="common">Amoeba</name>
    <dbReference type="NCBI Taxonomy" id="5762"/>
    <lineage>
        <taxon>Eukaryota</taxon>
        <taxon>Discoba</taxon>
        <taxon>Heterolobosea</taxon>
        <taxon>Tetramitia</taxon>
        <taxon>Eutetramitia</taxon>
        <taxon>Vahlkampfiidae</taxon>
        <taxon>Naegleria</taxon>
    </lineage>
</organism>
<dbReference type="Proteomes" id="UP000006671">
    <property type="component" value="Unassembled WGS sequence"/>
</dbReference>
<dbReference type="AlphaFoldDB" id="D2W6B2"/>
<gene>
    <name evidence="1" type="ORF">NAEGRDRAFT_76955</name>
</gene>
<reference evidence="1 2" key="1">
    <citation type="journal article" date="2010" name="Cell">
        <title>The genome of Naegleria gruberi illuminates early eukaryotic versatility.</title>
        <authorList>
            <person name="Fritz-Laylin L.K."/>
            <person name="Prochnik S.E."/>
            <person name="Ginger M.L."/>
            <person name="Dacks J.B."/>
            <person name="Carpenter M.L."/>
            <person name="Field M.C."/>
            <person name="Kuo A."/>
            <person name="Paredez A."/>
            <person name="Chapman J."/>
            <person name="Pham J."/>
            <person name="Shu S."/>
            <person name="Neupane R."/>
            <person name="Cipriano M."/>
            <person name="Mancuso J."/>
            <person name="Tu H."/>
            <person name="Salamov A."/>
            <person name="Lindquist E."/>
            <person name="Shapiro H."/>
            <person name="Lucas S."/>
            <person name="Grigoriev I.V."/>
            <person name="Cande W.Z."/>
            <person name="Fulton C."/>
            <person name="Rokhsar D.S."/>
            <person name="Dawson S.C."/>
        </authorList>
    </citation>
    <scope>NUCLEOTIDE SEQUENCE [LARGE SCALE GENOMIC DNA]</scope>
    <source>
        <strain evidence="1 2">NEG-M</strain>
    </source>
</reference>